<dbReference type="Proteomes" id="UP000245699">
    <property type="component" value="Unassembled WGS sequence"/>
</dbReference>
<evidence type="ECO:0000313" key="3">
    <source>
        <dbReference type="Proteomes" id="UP000245699"/>
    </source>
</evidence>
<feature type="compositionally biased region" description="Low complexity" evidence="1">
    <location>
        <begin position="1"/>
        <end position="27"/>
    </location>
</feature>
<gene>
    <name evidence="2" type="ORF">BB559_005270</name>
</gene>
<sequence>MSNLSDGDSESQSSSFHDFSSSFSQKSLNYHQNKKIHSSSEEENYPSSFHEFISSSEPNKLNNSFNDFSSSSNLEDKINLSVYENSSNSEKEGDYDTDIGLWNSGEETHLPTKEIKRFFLTKNTMAKRIL</sequence>
<evidence type="ECO:0000313" key="2">
    <source>
        <dbReference type="EMBL" id="PVU89010.1"/>
    </source>
</evidence>
<dbReference type="AlphaFoldDB" id="A0A2T9Y9L1"/>
<dbReference type="EMBL" id="MBFT01000585">
    <property type="protein sequence ID" value="PVU89010.1"/>
    <property type="molecule type" value="Genomic_DNA"/>
</dbReference>
<protein>
    <submittedName>
        <fullName evidence="2">Uncharacterized protein</fullName>
    </submittedName>
</protein>
<name>A0A2T9Y9L1_9FUNG</name>
<organism evidence="2 3">
    <name type="scientific">Furculomyces boomerangus</name>
    <dbReference type="NCBI Taxonomy" id="61424"/>
    <lineage>
        <taxon>Eukaryota</taxon>
        <taxon>Fungi</taxon>
        <taxon>Fungi incertae sedis</taxon>
        <taxon>Zoopagomycota</taxon>
        <taxon>Kickxellomycotina</taxon>
        <taxon>Harpellomycetes</taxon>
        <taxon>Harpellales</taxon>
        <taxon>Harpellaceae</taxon>
        <taxon>Furculomyces</taxon>
    </lineage>
</organism>
<proteinExistence type="predicted"/>
<comment type="caution">
    <text evidence="2">The sequence shown here is derived from an EMBL/GenBank/DDBJ whole genome shotgun (WGS) entry which is preliminary data.</text>
</comment>
<evidence type="ECO:0000256" key="1">
    <source>
        <dbReference type="SAM" id="MobiDB-lite"/>
    </source>
</evidence>
<feature type="region of interest" description="Disordered" evidence="1">
    <location>
        <begin position="1"/>
        <end position="53"/>
    </location>
</feature>
<reference evidence="2 3" key="1">
    <citation type="journal article" date="2018" name="MBio">
        <title>Comparative Genomics Reveals the Core Gene Toolbox for the Fungus-Insect Symbiosis.</title>
        <authorList>
            <person name="Wang Y."/>
            <person name="Stata M."/>
            <person name="Wang W."/>
            <person name="Stajich J.E."/>
            <person name="White M.M."/>
            <person name="Moncalvo J.M."/>
        </authorList>
    </citation>
    <scope>NUCLEOTIDE SEQUENCE [LARGE SCALE GENOMIC DNA]</scope>
    <source>
        <strain evidence="2 3">AUS-77-4</strain>
    </source>
</reference>
<accession>A0A2T9Y9L1</accession>
<keyword evidence="3" id="KW-1185">Reference proteome</keyword>